<dbReference type="Proteomes" id="UP000076798">
    <property type="component" value="Unassembled WGS sequence"/>
</dbReference>
<organism evidence="4 5">
    <name type="scientific">Sistotremastrum suecicum HHB10207 ss-3</name>
    <dbReference type="NCBI Taxonomy" id="1314776"/>
    <lineage>
        <taxon>Eukaryota</taxon>
        <taxon>Fungi</taxon>
        <taxon>Dikarya</taxon>
        <taxon>Basidiomycota</taxon>
        <taxon>Agaricomycotina</taxon>
        <taxon>Agaricomycetes</taxon>
        <taxon>Sistotremastrales</taxon>
        <taxon>Sistotremastraceae</taxon>
        <taxon>Sistotremastrum</taxon>
    </lineage>
</organism>
<feature type="region of interest" description="Disordered" evidence="1">
    <location>
        <begin position="1"/>
        <end position="22"/>
    </location>
</feature>
<keyword evidence="2" id="KW-0472">Membrane</keyword>
<reference evidence="4 5" key="1">
    <citation type="journal article" date="2016" name="Mol. Biol. Evol.">
        <title>Comparative Genomics of Early-Diverging Mushroom-Forming Fungi Provides Insights into the Origins of Lignocellulose Decay Capabilities.</title>
        <authorList>
            <person name="Nagy L.G."/>
            <person name="Riley R."/>
            <person name="Tritt A."/>
            <person name="Adam C."/>
            <person name="Daum C."/>
            <person name="Floudas D."/>
            <person name="Sun H."/>
            <person name="Yadav J.S."/>
            <person name="Pangilinan J."/>
            <person name="Larsson K.H."/>
            <person name="Matsuura K."/>
            <person name="Barry K."/>
            <person name="Labutti K."/>
            <person name="Kuo R."/>
            <person name="Ohm R.A."/>
            <person name="Bhattacharya S.S."/>
            <person name="Shirouzu T."/>
            <person name="Yoshinaga Y."/>
            <person name="Martin F.M."/>
            <person name="Grigoriev I.V."/>
            <person name="Hibbett D.S."/>
        </authorList>
    </citation>
    <scope>NUCLEOTIDE SEQUENCE [LARGE SCALE GENOMIC DNA]</scope>
    <source>
        <strain evidence="4 5">HHB10207 ss-3</strain>
    </source>
</reference>
<dbReference type="Pfam" id="PF20153">
    <property type="entry name" value="DUF6535"/>
    <property type="match status" value="1"/>
</dbReference>
<evidence type="ECO:0000259" key="3">
    <source>
        <dbReference type="Pfam" id="PF20153"/>
    </source>
</evidence>
<keyword evidence="2" id="KW-0812">Transmembrane</keyword>
<protein>
    <recommendedName>
        <fullName evidence="3">DUF6535 domain-containing protein</fullName>
    </recommendedName>
</protein>
<dbReference type="InterPro" id="IPR045338">
    <property type="entry name" value="DUF6535"/>
</dbReference>
<feature type="transmembrane region" description="Helical" evidence="2">
    <location>
        <begin position="113"/>
        <end position="134"/>
    </location>
</feature>
<accession>A0A165WVI0</accession>
<keyword evidence="5" id="KW-1185">Reference proteome</keyword>
<feature type="domain" description="DUF6535" evidence="3">
    <location>
        <begin position="93"/>
        <end position="176"/>
    </location>
</feature>
<dbReference type="AlphaFoldDB" id="A0A165WVI0"/>
<feature type="transmembrane region" description="Helical" evidence="2">
    <location>
        <begin position="163"/>
        <end position="180"/>
    </location>
</feature>
<evidence type="ECO:0000313" key="4">
    <source>
        <dbReference type="EMBL" id="KZT31565.1"/>
    </source>
</evidence>
<evidence type="ECO:0000256" key="2">
    <source>
        <dbReference type="SAM" id="Phobius"/>
    </source>
</evidence>
<feature type="region of interest" description="Disordered" evidence="1">
    <location>
        <begin position="41"/>
        <end position="64"/>
    </location>
</feature>
<keyword evidence="2" id="KW-1133">Transmembrane helix</keyword>
<feature type="compositionally biased region" description="Polar residues" evidence="1">
    <location>
        <begin position="8"/>
        <end position="18"/>
    </location>
</feature>
<evidence type="ECO:0000313" key="5">
    <source>
        <dbReference type="Proteomes" id="UP000076798"/>
    </source>
</evidence>
<gene>
    <name evidence="4" type="ORF">SISSUDRAFT_1067658</name>
</gene>
<proteinExistence type="predicted"/>
<feature type="compositionally biased region" description="Basic and acidic residues" evidence="1">
    <location>
        <begin position="52"/>
        <end position="64"/>
    </location>
</feature>
<evidence type="ECO:0000256" key="1">
    <source>
        <dbReference type="SAM" id="MobiDB-lite"/>
    </source>
</evidence>
<name>A0A165WVI0_9AGAM</name>
<dbReference type="EMBL" id="KV428530">
    <property type="protein sequence ID" value="KZT31565.1"/>
    <property type="molecule type" value="Genomic_DNA"/>
</dbReference>
<sequence length="186" mass="20613">MPPPYTTRHFQTTSSNDSSRTKRRELLSFADRWSYAQPPPVEVAEKQSATIEKQDRRLTDHGKKLDALVRDAEKDNMPYDSEKGNPLESEQLWSGVYEIATTKMKEGAEEWRGLMDVSLVFIAIFLAVLAAFLVPAVQALSPSSSGGNSISSPPPLPPDSDQSVFALYYLSLIMAIGRLTHQSVPT</sequence>